<organism evidence="3 4">
    <name type="scientific">Coniophora puteana (strain RWD-64-598)</name>
    <name type="common">Brown rot fungus</name>
    <dbReference type="NCBI Taxonomy" id="741705"/>
    <lineage>
        <taxon>Eukaryota</taxon>
        <taxon>Fungi</taxon>
        <taxon>Dikarya</taxon>
        <taxon>Basidiomycota</taxon>
        <taxon>Agaricomycotina</taxon>
        <taxon>Agaricomycetes</taxon>
        <taxon>Agaricomycetidae</taxon>
        <taxon>Boletales</taxon>
        <taxon>Coniophorineae</taxon>
        <taxon>Coniophoraceae</taxon>
        <taxon>Coniophora</taxon>
    </lineage>
</organism>
<proteinExistence type="predicted"/>
<feature type="domain" description="DUF6589" evidence="2">
    <location>
        <begin position="2"/>
        <end position="71"/>
    </location>
</feature>
<dbReference type="OrthoDB" id="2496395at2759"/>
<feature type="signal peptide" evidence="1">
    <location>
        <begin position="1"/>
        <end position="24"/>
    </location>
</feature>
<gene>
    <name evidence="3" type="ORF">CONPUDRAFT_39834</name>
</gene>
<evidence type="ECO:0000256" key="1">
    <source>
        <dbReference type="SAM" id="SignalP"/>
    </source>
</evidence>
<protein>
    <recommendedName>
        <fullName evidence="2">DUF6589 domain-containing protein</fullName>
    </recommendedName>
</protein>
<evidence type="ECO:0000259" key="2">
    <source>
        <dbReference type="Pfam" id="PF20231"/>
    </source>
</evidence>
<sequence>EDVVNRNVGLLFRDLLHVFTLVSAISDGDYGRVENMFPSLACMFRGAGGNNYSSEILHMIHNFKHAWTPEFA</sequence>
<comment type="caution">
    <text evidence="3">The sequence shown here is derived from an EMBL/GenBank/DDBJ whole genome shotgun (WGS) entry which is preliminary data.</text>
</comment>
<dbReference type="AlphaFoldDB" id="A0A5M3MJU2"/>
<dbReference type="GeneID" id="19206867"/>
<feature type="non-terminal residue" evidence="3">
    <location>
        <position position="72"/>
    </location>
</feature>
<dbReference type="OMA" id="CTEILHF"/>
<feature type="chain" id="PRO_5024337104" description="DUF6589 domain-containing protein" evidence="1">
    <location>
        <begin position="25"/>
        <end position="72"/>
    </location>
</feature>
<dbReference type="KEGG" id="cput:CONPUDRAFT_39834"/>
<dbReference type="InterPro" id="IPR046496">
    <property type="entry name" value="DUF6589"/>
</dbReference>
<keyword evidence="1" id="KW-0732">Signal</keyword>
<keyword evidence="4" id="KW-1185">Reference proteome</keyword>
<name>A0A5M3MJU2_CONPW</name>
<feature type="non-terminal residue" evidence="3">
    <location>
        <position position="1"/>
    </location>
</feature>
<evidence type="ECO:0000313" key="4">
    <source>
        <dbReference type="Proteomes" id="UP000053558"/>
    </source>
</evidence>
<dbReference type="EMBL" id="JH711580">
    <property type="protein sequence ID" value="EIW79498.1"/>
    <property type="molecule type" value="Genomic_DNA"/>
</dbReference>
<accession>A0A5M3MJU2</accession>
<dbReference type="Pfam" id="PF20231">
    <property type="entry name" value="DUF6589"/>
    <property type="match status" value="1"/>
</dbReference>
<dbReference type="Proteomes" id="UP000053558">
    <property type="component" value="Unassembled WGS sequence"/>
</dbReference>
<reference evidence="4" key="1">
    <citation type="journal article" date="2012" name="Science">
        <title>The Paleozoic origin of enzymatic lignin decomposition reconstructed from 31 fungal genomes.</title>
        <authorList>
            <person name="Floudas D."/>
            <person name="Binder M."/>
            <person name="Riley R."/>
            <person name="Barry K."/>
            <person name="Blanchette R.A."/>
            <person name="Henrissat B."/>
            <person name="Martinez A.T."/>
            <person name="Otillar R."/>
            <person name="Spatafora J.W."/>
            <person name="Yadav J.S."/>
            <person name="Aerts A."/>
            <person name="Benoit I."/>
            <person name="Boyd A."/>
            <person name="Carlson A."/>
            <person name="Copeland A."/>
            <person name="Coutinho P.M."/>
            <person name="de Vries R.P."/>
            <person name="Ferreira P."/>
            <person name="Findley K."/>
            <person name="Foster B."/>
            <person name="Gaskell J."/>
            <person name="Glotzer D."/>
            <person name="Gorecki P."/>
            <person name="Heitman J."/>
            <person name="Hesse C."/>
            <person name="Hori C."/>
            <person name="Igarashi K."/>
            <person name="Jurgens J.A."/>
            <person name="Kallen N."/>
            <person name="Kersten P."/>
            <person name="Kohler A."/>
            <person name="Kuees U."/>
            <person name="Kumar T.K.A."/>
            <person name="Kuo A."/>
            <person name="LaButti K."/>
            <person name="Larrondo L.F."/>
            <person name="Lindquist E."/>
            <person name="Ling A."/>
            <person name="Lombard V."/>
            <person name="Lucas S."/>
            <person name="Lundell T."/>
            <person name="Martin R."/>
            <person name="McLaughlin D.J."/>
            <person name="Morgenstern I."/>
            <person name="Morin E."/>
            <person name="Murat C."/>
            <person name="Nagy L.G."/>
            <person name="Nolan M."/>
            <person name="Ohm R.A."/>
            <person name="Patyshakuliyeva A."/>
            <person name="Rokas A."/>
            <person name="Ruiz-Duenas F.J."/>
            <person name="Sabat G."/>
            <person name="Salamov A."/>
            <person name="Samejima M."/>
            <person name="Schmutz J."/>
            <person name="Slot J.C."/>
            <person name="St John F."/>
            <person name="Stenlid J."/>
            <person name="Sun H."/>
            <person name="Sun S."/>
            <person name="Syed K."/>
            <person name="Tsang A."/>
            <person name="Wiebenga A."/>
            <person name="Young D."/>
            <person name="Pisabarro A."/>
            <person name="Eastwood D.C."/>
            <person name="Martin F."/>
            <person name="Cullen D."/>
            <person name="Grigoriev I.V."/>
            <person name="Hibbett D.S."/>
        </authorList>
    </citation>
    <scope>NUCLEOTIDE SEQUENCE [LARGE SCALE GENOMIC DNA]</scope>
    <source>
        <strain evidence="4">RWD-64-598 SS2</strain>
    </source>
</reference>
<evidence type="ECO:0000313" key="3">
    <source>
        <dbReference type="EMBL" id="EIW79498.1"/>
    </source>
</evidence>
<dbReference type="RefSeq" id="XP_007769714.1">
    <property type="nucleotide sequence ID" value="XM_007771524.2"/>
</dbReference>